<evidence type="ECO:0000313" key="2">
    <source>
        <dbReference type="Proteomes" id="UP000223738"/>
    </source>
</evidence>
<accession>A0A1S5R1S8</accession>
<organism evidence="1 2">
    <name type="scientific">Pseudomonas phage phiPMW</name>
    <dbReference type="NCBI Taxonomy" id="1815582"/>
    <lineage>
        <taxon>Viruses</taxon>
        <taxon>Duplodnaviria</taxon>
        <taxon>Heunggongvirae</taxon>
        <taxon>Uroviricota</taxon>
        <taxon>Caudoviricetes</taxon>
        <taxon>Plaisancevirus</taxon>
        <taxon>Plaisancevirus PMW</taxon>
    </lineage>
</organism>
<dbReference type="GO" id="GO:0050660">
    <property type="term" value="F:flavin adenine dinucleotide binding"/>
    <property type="evidence" value="ECO:0007669"/>
    <property type="project" value="InterPro"/>
</dbReference>
<reference evidence="1 2" key="1">
    <citation type="submission" date="2016-03" db="EMBL/GenBank/DDBJ databases">
        <title>Characterization of pf16 and phiPMW: Two novel phages infecting Pseudomonas putida PpG1.</title>
        <authorList>
            <person name="Magill D.J."/>
            <person name="Krylov V.N."/>
            <person name="Allen C.C.R."/>
            <person name="McGrath J.W."/>
            <person name="Quinn J.P."/>
            <person name="Kulakov L.A."/>
        </authorList>
    </citation>
    <scope>NUCLEOTIDE SEQUENCE [LARGE SCALE GENOMIC DNA]</scope>
</reference>
<dbReference type="Proteomes" id="UP000223738">
    <property type="component" value="Segment"/>
</dbReference>
<dbReference type="EMBL" id="KU862660">
    <property type="protein sequence ID" value="ANA49354.1"/>
    <property type="molecule type" value="Genomic_DNA"/>
</dbReference>
<evidence type="ECO:0000313" key="1">
    <source>
        <dbReference type="EMBL" id="ANA49354.1"/>
    </source>
</evidence>
<name>A0A1S5R1S8_9CAUD</name>
<dbReference type="SUPFAM" id="SSF69796">
    <property type="entry name" value="Thymidylate synthase-complementing protein Thy1"/>
    <property type="match status" value="1"/>
</dbReference>
<sequence>MIQKPTAKMIADSISSITGIRMMTIQVDMPRIVLAELNTHSALCKNTSSSRAIPVPTLIKQVRDNPAMPVRFGAANKGMQDAGPHNALIEYLGGELTAEEFWIESAHHAAYFAETLHEAGYAKQVCNRVTEPYQWSRVVLSGTDWENFKWLRNHYMADPTIEAVAIAIEEAMAQSTPVVLNPGEWHVPYYNDGIWKPIPSKQVTYDGLIDVDKFGHSLEHALMISSSCCAQASYRQLDDTVEKATRVSANLNLRGEQPDEPVHASPLEHQATPVQQNHIYQGATEILEVNGGRPSTWEKGITHMRRDGTLCSGQLRGWVQYRQLVPNNVKNG</sequence>
<dbReference type="OrthoDB" id="15588at10239"/>
<keyword evidence="2" id="KW-1185">Reference proteome</keyword>
<dbReference type="GO" id="GO:0050797">
    <property type="term" value="F:thymidylate synthase (FAD) activity"/>
    <property type="evidence" value="ECO:0007669"/>
    <property type="project" value="InterPro"/>
</dbReference>
<dbReference type="Gene3D" id="3.30.1360.170">
    <property type="match status" value="1"/>
</dbReference>
<proteinExistence type="predicted"/>
<gene>
    <name evidence="1" type="ORF">PMW_229</name>
</gene>
<dbReference type="InterPro" id="IPR036098">
    <property type="entry name" value="Thymidylate_synthase_ThyX_sf"/>
</dbReference>
<dbReference type="GO" id="GO:0006231">
    <property type="term" value="P:dTMP biosynthetic process"/>
    <property type="evidence" value="ECO:0007669"/>
    <property type="project" value="InterPro"/>
</dbReference>
<protein>
    <submittedName>
        <fullName evidence="1">Putative thymidylate synthase</fullName>
    </submittedName>
</protein>